<evidence type="ECO:0000256" key="1">
    <source>
        <dbReference type="ARBA" id="ARBA00004496"/>
    </source>
</evidence>
<feature type="compositionally biased region" description="Polar residues" evidence="6">
    <location>
        <begin position="721"/>
        <end position="734"/>
    </location>
</feature>
<gene>
    <name evidence="10" type="ORF">GDO81_007352</name>
</gene>
<dbReference type="InterPro" id="IPR001331">
    <property type="entry name" value="GDS_CDC24_CS"/>
</dbReference>
<evidence type="ECO:0000313" key="11">
    <source>
        <dbReference type="Proteomes" id="UP000824782"/>
    </source>
</evidence>
<protein>
    <recommendedName>
        <fullName evidence="12">Rho guanine nucleotide exchange factor 4</fullName>
    </recommendedName>
</protein>
<dbReference type="SUPFAM" id="SSF50729">
    <property type="entry name" value="PH domain-like"/>
    <property type="match status" value="1"/>
</dbReference>
<feature type="region of interest" description="Disordered" evidence="6">
    <location>
        <begin position="1022"/>
        <end position="1057"/>
    </location>
</feature>
<dbReference type="InterPro" id="IPR001849">
    <property type="entry name" value="PH_domain"/>
</dbReference>
<dbReference type="SUPFAM" id="SSF48065">
    <property type="entry name" value="DBL homology domain (DH-domain)"/>
    <property type="match status" value="1"/>
</dbReference>
<dbReference type="Gene3D" id="2.30.29.30">
    <property type="entry name" value="Pleckstrin-homology domain (PH domain)/Phosphotyrosine-binding domain (PTB)"/>
    <property type="match status" value="1"/>
</dbReference>
<feature type="region of interest" description="Disordered" evidence="6">
    <location>
        <begin position="682"/>
        <end position="734"/>
    </location>
</feature>
<dbReference type="PROSITE" id="PS50010">
    <property type="entry name" value="DH_2"/>
    <property type="match status" value="1"/>
</dbReference>
<keyword evidence="11" id="KW-1185">Reference proteome</keyword>
<evidence type="ECO:0000256" key="5">
    <source>
        <dbReference type="PROSITE-ProRule" id="PRU00192"/>
    </source>
</evidence>
<dbReference type="SMART" id="SM00326">
    <property type="entry name" value="SH3"/>
    <property type="match status" value="1"/>
</dbReference>
<dbReference type="InterPro" id="IPR011993">
    <property type="entry name" value="PH-like_dom_sf"/>
</dbReference>
<dbReference type="SMART" id="SM00233">
    <property type="entry name" value="PH"/>
    <property type="match status" value="1"/>
</dbReference>
<dbReference type="InterPro" id="IPR035899">
    <property type="entry name" value="DBL_dom_sf"/>
</dbReference>
<evidence type="ECO:0000256" key="2">
    <source>
        <dbReference type="ARBA" id="ARBA00022443"/>
    </source>
</evidence>
<dbReference type="PROSITE" id="PS50003">
    <property type="entry name" value="PH_DOMAIN"/>
    <property type="match status" value="1"/>
</dbReference>
<comment type="caution">
    <text evidence="10">The sequence shown here is derived from an EMBL/GenBank/DDBJ whole genome shotgun (WGS) entry which is preliminary data.</text>
</comment>
<dbReference type="GO" id="GO:0035556">
    <property type="term" value="P:intracellular signal transduction"/>
    <property type="evidence" value="ECO:0007669"/>
    <property type="project" value="InterPro"/>
</dbReference>
<reference evidence="10" key="1">
    <citation type="thesis" date="2020" institute="ProQuest LLC" country="789 East Eisenhower Parkway, Ann Arbor, MI, USA">
        <title>Comparative Genomics and Chromosome Evolution.</title>
        <authorList>
            <person name="Mudd A.B."/>
        </authorList>
    </citation>
    <scope>NUCLEOTIDE SEQUENCE</scope>
    <source>
        <strain evidence="10">237g6f4</strain>
        <tissue evidence="10">Blood</tissue>
    </source>
</reference>
<evidence type="ECO:0000256" key="6">
    <source>
        <dbReference type="SAM" id="MobiDB-lite"/>
    </source>
</evidence>
<dbReference type="Pfam" id="PF00621">
    <property type="entry name" value="RhoGEF"/>
    <property type="match status" value="1"/>
</dbReference>
<dbReference type="Gene3D" id="2.30.30.40">
    <property type="entry name" value="SH3 Domains"/>
    <property type="match status" value="1"/>
</dbReference>
<feature type="compositionally biased region" description="Polar residues" evidence="6">
    <location>
        <begin position="1032"/>
        <end position="1057"/>
    </location>
</feature>
<dbReference type="CDD" id="cd11973">
    <property type="entry name" value="SH3_ASEF"/>
    <property type="match status" value="1"/>
</dbReference>
<feature type="compositionally biased region" description="Basic and acidic residues" evidence="6">
    <location>
        <begin position="706"/>
        <end position="720"/>
    </location>
</feature>
<feature type="compositionally biased region" description="Basic and acidic residues" evidence="6">
    <location>
        <begin position="617"/>
        <end position="630"/>
    </location>
</feature>
<dbReference type="CDD" id="cd01224">
    <property type="entry name" value="PH_Collybistin_ASEF"/>
    <property type="match status" value="1"/>
</dbReference>
<evidence type="ECO:0000256" key="3">
    <source>
        <dbReference type="ARBA" id="ARBA00022490"/>
    </source>
</evidence>
<dbReference type="FunFam" id="1.20.900.10:FF:000002">
    <property type="entry name" value="Rho guanine nucleotide exchange factor 9"/>
    <property type="match status" value="1"/>
</dbReference>
<feature type="region of interest" description="Disordered" evidence="6">
    <location>
        <begin position="562"/>
        <end position="646"/>
    </location>
</feature>
<feature type="domain" description="SH3" evidence="7">
    <location>
        <begin position="1310"/>
        <end position="1369"/>
    </location>
</feature>
<feature type="domain" description="DH" evidence="9">
    <location>
        <begin position="1405"/>
        <end position="1589"/>
    </location>
</feature>
<keyword evidence="3" id="KW-0963">Cytoplasm</keyword>
<accession>A0AAV7C6K9</accession>
<dbReference type="SUPFAM" id="SSF50044">
    <property type="entry name" value="SH3-domain"/>
    <property type="match status" value="1"/>
</dbReference>
<proteinExistence type="predicted"/>
<name>A0AAV7C6K9_ENGPU</name>
<comment type="subcellular location">
    <subcellularLocation>
        <location evidence="1">Cytoplasm</location>
    </subcellularLocation>
</comment>
<dbReference type="GO" id="GO:0005737">
    <property type="term" value="C:cytoplasm"/>
    <property type="evidence" value="ECO:0007669"/>
    <property type="project" value="UniProtKB-SubCell"/>
</dbReference>
<evidence type="ECO:0000259" key="8">
    <source>
        <dbReference type="PROSITE" id="PS50003"/>
    </source>
</evidence>
<keyword evidence="2 5" id="KW-0728">SH3 domain</keyword>
<keyword evidence="4" id="KW-0344">Guanine-nucleotide releasing factor</keyword>
<dbReference type="InterPro" id="IPR036028">
    <property type="entry name" value="SH3-like_dom_sf"/>
</dbReference>
<dbReference type="EMBL" id="WNYA01000003">
    <property type="protein sequence ID" value="KAG8580584.1"/>
    <property type="molecule type" value="Genomic_DNA"/>
</dbReference>
<evidence type="ECO:0000256" key="4">
    <source>
        <dbReference type="ARBA" id="ARBA00022658"/>
    </source>
</evidence>
<dbReference type="Pfam" id="PF22697">
    <property type="entry name" value="SOS1_NGEF_PH"/>
    <property type="match status" value="1"/>
</dbReference>
<dbReference type="Pfam" id="PF00018">
    <property type="entry name" value="SH3_1"/>
    <property type="match status" value="1"/>
</dbReference>
<dbReference type="GO" id="GO:0005085">
    <property type="term" value="F:guanyl-nucleotide exchange factor activity"/>
    <property type="evidence" value="ECO:0007669"/>
    <property type="project" value="UniProtKB-KW"/>
</dbReference>
<evidence type="ECO:0000313" key="10">
    <source>
        <dbReference type="EMBL" id="KAG8580584.1"/>
    </source>
</evidence>
<dbReference type="SMART" id="SM00325">
    <property type="entry name" value="RhoGEF"/>
    <property type="match status" value="1"/>
</dbReference>
<organism evidence="10 11">
    <name type="scientific">Engystomops pustulosus</name>
    <name type="common">Tungara frog</name>
    <name type="synonym">Physalaemus pustulosus</name>
    <dbReference type="NCBI Taxonomy" id="76066"/>
    <lineage>
        <taxon>Eukaryota</taxon>
        <taxon>Metazoa</taxon>
        <taxon>Chordata</taxon>
        <taxon>Craniata</taxon>
        <taxon>Vertebrata</taxon>
        <taxon>Euteleostomi</taxon>
        <taxon>Amphibia</taxon>
        <taxon>Batrachia</taxon>
        <taxon>Anura</taxon>
        <taxon>Neobatrachia</taxon>
        <taxon>Hyloidea</taxon>
        <taxon>Leptodactylidae</taxon>
        <taxon>Leiuperinae</taxon>
        <taxon>Engystomops</taxon>
    </lineage>
</organism>
<dbReference type="PROSITE" id="PS50002">
    <property type="entry name" value="SH3"/>
    <property type="match status" value="1"/>
</dbReference>
<dbReference type="InterPro" id="IPR000219">
    <property type="entry name" value="DH_dom"/>
</dbReference>
<dbReference type="InterPro" id="IPR055251">
    <property type="entry name" value="SOS1_NGEF_PH"/>
</dbReference>
<dbReference type="PROSITE" id="PS00741">
    <property type="entry name" value="DH_1"/>
    <property type="match status" value="1"/>
</dbReference>
<feature type="region of interest" description="Disordered" evidence="6">
    <location>
        <begin position="796"/>
        <end position="838"/>
    </location>
</feature>
<dbReference type="Gene3D" id="1.20.900.10">
    <property type="entry name" value="Dbl homology (DH) domain"/>
    <property type="match status" value="1"/>
</dbReference>
<feature type="compositionally biased region" description="Acidic residues" evidence="6">
    <location>
        <begin position="606"/>
        <end position="615"/>
    </location>
</feature>
<dbReference type="InterPro" id="IPR001452">
    <property type="entry name" value="SH3_domain"/>
</dbReference>
<dbReference type="CDD" id="cd00160">
    <property type="entry name" value="RhoGEF"/>
    <property type="match status" value="1"/>
</dbReference>
<sequence length="1813" mass="207241">MFSVMYFLRSFFKTPELNEDTENKVEFHEDIGADQSTLEFGSFSQDQDEDYFETRSYFSDSPSELKSEVFESISDIDSVSDDVSDELNRRTDCILLDKEESVYSDFSKFQSDIYSNNTHFSKDIICSQEDQTKAFSCLQTQLPSPQKSLTSELSKVPTVDTDKRGLFTPNANLREDTENNNVTFNGLQHNVTVIEETPRSLVVSTEIGTNSKRRINIISQSEGCLTCARSDITVVASHQSLPNIHLRIPSPDDSTVGYGKHGEISTVEKSFYKERHSLHTTSVCVDQSNGDLMRTPSEKPTKVDESSLYQEDWDHSSHQHWEPTKILNGWKVDGTQYNDSFDHYNNKDIGFGSSEPDVCKERENKYLVILNSTEANKSNYTAKPRIKPHVPKYNVDEVKDCTVVVSDNTLNHMTIKQASHQESGVTNDSSNKSGLIIVSIEQTDAQATRNKPNDDDVLEQILQPSCDQSHESSQIPDDLDEEPPINKDVVIVDISDDTKEDNSADANLLDVNIQYMAIDSSQLKQSPQMKEKVLDSSELKTHQEGTNNLVLQMNNMEYSDECDLKTSDDDESHMEQTNLSNSVKILDDDQSEESTDSSEHQAFSFSDEDDDDMEYDSLQKLEDEKEDMSGHIHSFVPEGNSKNMDRGIMDEEDESTYCSSNNCTEDVECEQHNGINGTIQETEESTNLDSSDRLPPILEVPPDTNQPDKSENDTTIDDKSGNNNNIESKQSQSLRPLLISSRQIAKLCKDEHSSDLSDDELSESSFLYNRSMRKASGPGRIDIDNFSRLRNNISTIKMPDAPEPSNLPNNQDLPQPESESDSNETKNTNKNTESKRLKERLSWAHKSFSSLFDFKNLEKENTAQNTESVPKDDRKKIRPHQMSWRALRKNKERDSIRRLSVLTVSPHVINPNKARKDSKEKVEAYSENQSPVVPDLLSSSPAEIKYSSYTESNDNHIVPLSPEPIPENVNLRSPIKCGATVNARNSFDQSMNCTKFNPNESSMIRQSSSTSYANIFSNSDLNSMPCRPMSPKPQSQWPSYQRKSLRNSRASATSMTSLGNTSPLDAYLDSTDASMIFKPWMINSFENETLKEDSGISSQSQASIYTASSTSDILKEDDIRPPKPTTPIKIQREKVLQKKKTSEFLVFTFPNTDTSKTSTLPMLTSAEHVKEKKITKPLFRSLSCDDLWANQRKQEMQVDKTESMIPGESRMNHQSHARMSRSGSAAPCDIFRIRPLKIHSFSQSTPTRLDLVGCVRRITFPVITDGSLDRPSLTDDMGSDEDLYDDLHVSSHRYGGGGEQLAINELISDGSVVYAEALWDHVTMDDQELGFKAGSVIEVMDATNKEWWWGRIMDSEGWFPASFVRLRVNQDEPLDDYTSRPGDRDQDAKNLLRRHGFGQTNKDQMRTNVINEILNTEKDYIKHLKDICEGYIKQCRKRADMFTDEQLWTIFGNIEEIYKFQKKFLKTLEKRIIKDAPHLSEIGSCFLQYQNDFQIYSEYCNNHPNACTELSKLGKVKKYGYFFETCRLVQKMIDISLDGFLLTPVQKICKYPLQLAELLKYTNPQHRDFADVEAALNAMKNVAKLINERKRRLENIDKIAHWQSAIEDWEGEDILTRSSELIYSSELTKFSQLQSKGQQRIVFLFDHQIVYCKKDILRRDILYYKGKINMDEMEVINLEDGKDKDFNITVKNAFKLQSKVSEEVHLFLAKKPEQKQRWLQAFEEERRQVLQDEQTGFSISEIQRKQAMMNAHKPRPAGKPKAINRTYYDFWMRQKHPTLPANVPQQQVFMLAEPKRKPSNFWQNISRLTPFRK</sequence>
<evidence type="ECO:0000259" key="7">
    <source>
        <dbReference type="PROSITE" id="PS50002"/>
    </source>
</evidence>
<evidence type="ECO:0008006" key="12">
    <source>
        <dbReference type="Google" id="ProtNLM"/>
    </source>
</evidence>
<dbReference type="PANTHER" id="PTHR47544:SF2">
    <property type="entry name" value="RHO GUANINE NUCLEOTIDE EXCHANGE FACTOR 4"/>
    <property type="match status" value="1"/>
</dbReference>
<evidence type="ECO:0000259" key="9">
    <source>
        <dbReference type="PROSITE" id="PS50010"/>
    </source>
</evidence>
<feature type="domain" description="PH" evidence="8">
    <location>
        <begin position="1620"/>
        <end position="1727"/>
    </location>
</feature>
<dbReference type="Proteomes" id="UP000824782">
    <property type="component" value="Unassembled WGS sequence"/>
</dbReference>
<dbReference type="PANTHER" id="PTHR47544">
    <property type="entry name" value="RHO GUANINE NUCLEOTIDE EXCHANGE FACTOR 4"/>
    <property type="match status" value="1"/>
</dbReference>